<dbReference type="PANTHER" id="PTHR32282">
    <property type="entry name" value="BINDING PROTEIN TRANSPEPTIDASE, PUTATIVE-RELATED"/>
    <property type="match status" value="1"/>
</dbReference>
<dbReference type="EC" id="2.4.99.28" evidence="13"/>
<evidence type="ECO:0000256" key="1">
    <source>
        <dbReference type="ARBA" id="ARBA00004236"/>
    </source>
</evidence>
<dbReference type="InterPro" id="IPR023346">
    <property type="entry name" value="Lysozyme-like_dom_sf"/>
</dbReference>
<dbReference type="Gene3D" id="1.10.3810.10">
    <property type="entry name" value="Biosynthetic peptidoglycan transglycosylase-like"/>
    <property type="match status" value="1"/>
</dbReference>
<keyword evidence="12" id="KW-0961">Cell wall biogenesis/degradation</keyword>
<dbReference type="SUPFAM" id="SSF56601">
    <property type="entry name" value="beta-lactamase/transpeptidase-like"/>
    <property type="match status" value="1"/>
</dbReference>
<accession>A0A3B1CPS6</accession>
<keyword evidence="4" id="KW-0645">Protease</keyword>
<keyword evidence="11" id="KW-0511">Multifunctional enzyme</keyword>
<evidence type="ECO:0000256" key="7">
    <source>
        <dbReference type="ARBA" id="ARBA00022801"/>
    </source>
</evidence>
<dbReference type="GO" id="GO:0009252">
    <property type="term" value="P:peptidoglycan biosynthetic process"/>
    <property type="evidence" value="ECO:0007669"/>
    <property type="project" value="UniProtKB-KW"/>
</dbReference>
<reference evidence="17" key="1">
    <citation type="submission" date="2018-06" db="EMBL/GenBank/DDBJ databases">
        <authorList>
            <person name="Zhirakovskaya E."/>
        </authorList>
    </citation>
    <scope>NUCLEOTIDE SEQUENCE</scope>
</reference>
<dbReference type="GO" id="GO:0006508">
    <property type="term" value="P:proteolysis"/>
    <property type="evidence" value="ECO:0007669"/>
    <property type="project" value="UniProtKB-KW"/>
</dbReference>
<dbReference type="Pfam" id="PF00905">
    <property type="entry name" value="Transpeptidase"/>
    <property type="match status" value="1"/>
</dbReference>
<dbReference type="InterPro" id="IPR050396">
    <property type="entry name" value="Glycosyltr_51/Transpeptidase"/>
</dbReference>
<keyword evidence="3" id="KW-0121">Carboxypeptidase</keyword>
<dbReference type="Pfam" id="PF00912">
    <property type="entry name" value="Transgly"/>
    <property type="match status" value="1"/>
</dbReference>
<dbReference type="InterPro" id="IPR001264">
    <property type="entry name" value="Glyco_trans_51"/>
</dbReference>
<dbReference type="GO" id="GO:0004180">
    <property type="term" value="F:carboxypeptidase activity"/>
    <property type="evidence" value="ECO:0007669"/>
    <property type="project" value="UniProtKB-KW"/>
</dbReference>
<evidence type="ECO:0000256" key="5">
    <source>
        <dbReference type="ARBA" id="ARBA00022676"/>
    </source>
</evidence>
<evidence type="ECO:0000313" key="17">
    <source>
        <dbReference type="EMBL" id="VAX32546.1"/>
    </source>
</evidence>
<gene>
    <name evidence="17" type="ORF">MNBD_NITROSPIRAE03-2018</name>
</gene>
<evidence type="ECO:0000256" key="4">
    <source>
        <dbReference type="ARBA" id="ARBA00022670"/>
    </source>
</evidence>
<dbReference type="NCBIfam" id="TIGR02074">
    <property type="entry name" value="PBP_1a_fam"/>
    <property type="match status" value="1"/>
</dbReference>
<evidence type="ECO:0000256" key="10">
    <source>
        <dbReference type="ARBA" id="ARBA00023136"/>
    </source>
</evidence>
<dbReference type="InterPro" id="IPR012338">
    <property type="entry name" value="Beta-lactam/transpept-like"/>
</dbReference>
<dbReference type="InterPro" id="IPR036950">
    <property type="entry name" value="PBP_transglycosylase"/>
</dbReference>
<evidence type="ECO:0000256" key="12">
    <source>
        <dbReference type="ARBA" id="ARBA00023316"/>
    </source>
</evidence>
<dbReference type="SUPFAM" id="SSF53955">
    <property type="entry name" value="Lysozyme-like"/>
    <property type="match status" value="1"/>
</dbReference>
<evidence type="ECO:0000256" key="2">
    <source>
        <dbReference type="ARBA" id="ARBA00022475"/>
    </source>
</evidence>
<evidence type="ECO:0000256" key="13">
    <source>
        <dbReference type="ARBA" id="ARBA00044770"/>
    </source>
</evidence>
<dbReference type="GO" id="GO:0030288">
    <property type="term" value="C:outer membrane-bounded periplasmic space"/>
    <property type="evidence" value="ECO:0007669"/>
    <property type="project" value="TreeGrafter"/>
</dbReference>
<dbReference type="GO" id="GO:0008658">
    <property type="term" value="F:penicillin binding"/>
    <property type="evidence" value="ECO:0007669"/>
    <property type="project" value="InterPro"/>
</dbReference>
<evidence type="ECO:0000256" key="14">
    <source>
        <dbReference type="ARBA" id="ARBA00049902"/>
    </source>
</evidence>
<evidence type="ECO:0000256" key="9">
    <source>
        <dbReference type="ARBA" id="ARBA00022984"/>
    </source>
</evidence>
<comment type="catalytic activity">
    <reaction evidence="14">
        <text>[GlcNAc-(1-&gt;4)-Mur2Ac(oyl-L-Ala-gamma-D-Glu-L-Lys-D-Ala-D-Ala)](n)-di-trans,octa-cis-undecaprenyl diphosphate + beta-D-GlcNAc-(1-&gt;4)-Mur2Ac(oyl-L-Ala-gamma-D-Glu-L-Lys-D-Ala-D-Ala)-di-trans,octa-cis-undecaprenyl diphosphate = [GlcNAc-(1-&gt;4)-Mur2Ac(oyl-L-Ala-gamma-D-Glu-L-Lys-D-Ala-D-Ala)](n+1)-di-trans,octa-cis-undecaprenyl diphosphate + di-trans,octa-cis-undecaprenyl diphosphate + H(+)</text>
        <dbReference type="Rhea" id="RHEA:23708"/>
        <dbReference type="Rhea" id="RHEA-COMP:9602"/>
        <dbReference type="Rhea" id="RHEA-COMP:9603"/>
        <dbReference type="ChEBI" id="CHEBI:15378"/>
        <dbReference type="ChEBI" id="CHEBI:58405"/>
        <dbReference type="ChEBI" id="CHEBI:60033"/>
        <dbReference type="ChEBI" id="CHEBI:78435"/>
        <dbReference type="EC" id="2.4.99.28"/>
    </reaction>
</comment>
<sequence length="588" mass="66305">MLRAIIIIGVLGILAGVLSGVVFRSLSDLPKIEALEEYNPMEASKVYSSTGDVIAEYYIERRTFVPFYKIPRYVKNAFVAIEDERFYRHHGIDLIGIARALVYDIKAGRIVQGGSTITQQLAKLLFLKPARNISRKIKEAALSIQIEKRYTKDEIIGLYLNQAYFGTKAYGIEAASHTYFNKSTEKLTLAEAALLAAIPRAPSYYSPFKHPEKALKRRNLVLGKMLKLGYITEDAYNTALEEPLPDKVHRRRYKAPYFIEYLRDILERKYPDSLYTAGLKIYSTLDMHMQEVAEKAVTNGVQKLDKRIAPGVQAALLAVDLETGEIKAMVGGTDFWQTQFNRVTQALRQPGSAFKPFVYLAALERGFIPEDTIMDTEVGYPTPDNKDVWSPRNYEKQYNGEVTLRYALAHSLNSATVCLADTIGIENVVRTAREVGIRHKVKPYLSSAIGASEATLMDMVYGYATLARGYRLKPLFIDKVTDRDGLTLEENYPGAKRVIDEAVVDEIRDMLRSVILHGTGRMARVIRRPVYGKTGTTNDYTDAWFVGFDGRLAVGVWVGRDDHTPIGNKETGSRAALPIWIEFMKNYR</sequence>
<evidence type="ECO:0000256" key="8">
    <source>
        <dbReference type="ARBA" id="ARBA00022960"/>
    </source>
</evidence>
<dbReference type="GO" id="GO:0071555">
    <property type="term" value="P:cell wall organization"/>
    <property type="evidence" value="ECO:0007669"/>
    <property type="project" value="UniProtKB-KW"/>
</dbReference>
<dbReference type="GO" id="GO:0008955">
    <property type="term" value="F:peptidoglycan glycosyltransferase activity"/>
    <property type="evidence" value="ECO:0007669"/>
    <property type="project" value="UniProtKB-EC"/>
</dbReference>
<evidence type="ECO:0000256" key="11">
    <source>
        <dbReference type="ARBA" id="ARBA00023268"/>
    </source>
</evidence>
<evidence type="ECO:0000259" key="15">
    <source>
        <dbReference type="Pfam" id="PF00905"/>
    </source>
</evidence>
<feature type="domain" description="Glycosyl transferase family 51" evidence="16">
    <location>
        <begin position="52"/>
        <end position="225"/>
    </location>
</feature>
<comment type="subcellular location">
    <subcellularLocation>
        <location evidence="1">Cell membrane</location>
    </subcellularLocation>
</comment>
<dbReference type="Gene3D" id="3.40.710.10">
    <property type="entry name" value="DD-peptidase/beta-lactamase superfamily"/>
    <property type="match status" value="1"/>
</dbReference>
<dbReference type="PANTHER" id="PTHR32282:SF11">
    <property type="entry name" value="PENICILLIN-BINDING PROTEIN 1B"/>
    <property type="match status" value="1"/>
</dbReference>
<evidence type="ECO:0000256" key="3">
    <source>
        <dbReference type="ARBA" id="ARBA00022645"/>
    </source>
</evidence>
<keyword evidence="7" id="KW-0378">Hydrolase</keyword>
<keyword evidence="2" id="KW-1003">Cell membrane</keyword>
<dbReference type="EMBL" id="UOGI01000141">
    <property type="protein sequence ID" value="VAX32546.1"/>
    <property type="molecule type" value="Genomic_DNA"/>
</dbReference>
<dbReference type="FunFam" id="1.10.3810.10:FF:000001">
    <property type="entry name" value="Penicillin-binding protein 1A"/>
    <property type="match status" value="1"/>
</dbReference>
<keyword evidence="8" id="KW-0133">Cell shape</keyword>
<keyword evidence="9" id="KW-0573">Peptidoglycan synthesis</keyword>
<evidence type="ECO:0000259" key="16">
    <source>
        <dbReference type="Pfam" id="PF00912"/>
    </source>
</evidence>
<dbReference type="GO" id="GO:0008360">
    <property type="term" value="P:regulation of cell shape"/>
    <property type="evidence" value="ECO:0007669"/>
    <property type="project" value="UniProtKB-KW"/>
</dbReference>
<dbReference type="InterPro" id="IPR001460">
    <property type="entry name" value="PCN-bd_Tpept"/>
</dbReference>
<proteinExistence type="predicted"/>
<keyword evidence="5 17" id="KW-0328">Glycosyltransferase</keyword>
<keyword evidence="6 17" id="KW-0808">Transferase</keyword>
<organism evidence="17">
    <name type="scientific">hydrothermal vent metagenome</name>
    <dbReference type="NCBI Taxonomy" id="652676"/>
    <lineage>
        <taxon>unclassified sequences</taxon>
        <taxon>metagenomes</taxon>
        <taxon>ecological metagenomes</taxon>
    </lineage>
</organism>
<keyword evidence="10" id="KW-0472">Membrane</keyword>
<dbReference type="AlphaFoldDB" id="A0A3B1CPS6"/>
<dbReference type="GO" id="GO:0005886">
    <property type="term" value="C:plasma membrane"/>
    <property type="evidence" value="ECO:0007669"/>
    <property type="project" value="UniProtKB-SubCell"/>
</dbReference>
<evidence type="ECO:0000256" key="6">
    <source>
        <dbReference type="ARBA" id="ARBA00022679"/>
    </source>
</evidence>
<feature type="domain" description="Penicillin-binding protein transpeptidase" evidence="15">
    <location>
        <begin position="316"/>
        <end position="549"/>
    </location>
</feature>
<name>A0A3B1CPS6_9ZZZZ</name>
<protein>
    <recommendedName>
        <fullName evidence="13">peptidoglycan glycosyltransferase</fullName>
        <ecNumber evidence="13">2.4.99.28</ecNumber>
    </recommendedName>
</protein>